<comment type="caution">
    <text evidence="7">The sequence shown here is derived from an EMBL/GenBank/DDBJ whole genome shotgun (WGS) entry which is preliminary data.</text>
</comment>
<feature type="transmembrane region" description="Helical" evidence="6">
    <location>
        <begin position="119"/>
        <end position="141"/>
    </location>
</feature>
<feature type="transmembrane region" description="Helical" evidence="6">
    <location>
        <begin position="147"/>
        <end position="169"/>
    </location>
</feature>
<evidence type="ECO:0000256" key="4">
    <source>
        <dbReference type="ARBA" id="ARBA00022989"/>
    </source>
</evidence>
<evidence type="ECO:0000313" key="7">
    <source>
        <dbReference type="EMBL" id="KUJ81006.1"/>
    </source>
</evidence>
<name>A0A0X3U289_9RHOB</name>
<keyword evidence="5 6" id="KW-0472">Membrane</keyword>
<dbReference type="Pfam" id="PF03706">
    <property type="entry name" value="LPG_synthase_TM"/>
    <property type="match status" value="1"/>
</dbReference>
<keyword evidence="4 6" id="KW-1133">Transmembrane helix</keyword>
<dbReference type="GO" id="GO:0005886">
    <property type="term" value="C:plasma membrane"/>
    <property type="evidence" value="ECO:0007669"/>
    <property type="project" value="UniProtKB-SubCell"/>
</dbReference>
<dbReference type="PANTHER" id="PTHR40277:SF1">
    <property type="entry name" value="BLL5419 PROTEIN"/>
    <property type="match status" value="1"/>
</dbReference>
<evidence type="ECO:0000256" key="1">
    <source>
        <dbReference type="ARBA" id="ARBA00004651"/>
    </source>
</evidence>
<feature type="transmembrane region" description="Helical" evidence="6">
    <location>
        <begin position="262"/>
        <end position="285"/>
    </location>
</feature>
<keyword evidence="2" id="KW-1003">Cell membrane</keyword>
<comment type="subcellular location">
    <subcellularLocation>
        <location evidence="1">Cell membrane</location>
        <topology evidence="1">Multi-pass membrane protein</topology>
    </subcellularLocation>
</comment>
<dbReference type="InterPro" id="IPR022791">
    <property type="entry name" value="L-PG_synthase/AglD"/>
</dbReference>
<keyword evidence="8" id="KW-1185">Reference proteome</keyword>
<reference evidence="8" key="1">
    <citation type="submission" date="2015-12" db="EMBL/GenBank/DDBJ databases">
        <authorList>
            <person name="Zhang G."/>
            <person name="Stingl U."/>
        </authorList>
    </citation>
    <scope>NUCLEOTIDE SEQUENCE [LARGE SCALE GENOMIC DNA]</scope>
    <source>
        <strain evidence="8">ZGT108</strain>
    </source>
</reference>
<evidence type="ECO:0000256" key="5">
    <source>
        <dbReference type="ARBA" id="ARBA00023136"/>
    </source>
</evidence>
<feature type="transmembrane region" description="Helical" evidence="6">
    <location>
        <begin position="220"/>
        <end position="242"/>
    </location>
</feature>
<protein>
    <recommendedName>
        <fullName evidence="9">Lysylphosphatidylglycerol synthetase</fullName>
    </recommendedName>
</protein>
<evidence type="ECO:0000256" key="2">
    <source>
        <dbReference type="ARBA" id="ARBA00022475"/>
    </source>
</evidence>
<proteinExistence type="predicted"/>
<evidence type="ECO:0000256" key="6">
    <source>
        <dbReference type="SAM" id="Phobius"/>
    </source>
</evidence>
<organism evidence="7 8">
    <name type="scientific">Ruegeria profundi</name>
    <dbReference type="NCBI Taxonomy" id="1685378"/>
    <lineage>
        <taxon>Bacteria</taxon>
        <taxon>Pseudomonadati</taxon>
        <taxon>Pseudomonadota</taxon>
        <taxon>Alphaproteobacteria</taxon>
        <taxon>Rhodobacterales</taxon>
        <taxon>Roseobacteraceae</taxon>
        <taxon>Ruegeria</taxon>
    </lineage>
</organism>
<dbReference type="RefSeq" id="WP_068332814.1">
    <property type="nucleotide sequence ID" value="NZ_LQBP01000002.1"/>
</dbReference>
<dbReference type="STRING" id="1685378.AVO44_03795"/>
<gene>
    <name evidence="7" type="ORF">AVO44_03795</name>
</gene>
<evidence type="ECO:0000313" key="8">
    <source>
        <dbReference type="Proteomes" id="UP000053690"/>
    </source>
</evidence>
<dbReference type="AlphaFoldDB" id="A0A0X3U289"/>
<feature type="transmembrane region" description="Helical" evidence="6">
    <location>
        <begin position="34"/>
        <end position="55"/>
    </location>
</feature>
<dbReference type="PANTHER" id="PTHR40277">
    <property type="entry name" value="BLL5419 PROTEIN"/>
    <property type="match status" value="1"/>
</dbReference>
<feature type="transmembrane region" description="Helical" evidence="6">
    <location>
        <begin position="189"/>
        <end position="208"/>
    </location>
</feature>
<accession>A0A0X3U289</accession>
<dbReference type="EMBL" id="LQBP01000002">
    <property type="protein sequence ID" value="KUJ81006.1"/>
    <property type="molecule type" value="Genomic_DNA"/>
</dbReference>
<keyword evidence="3 6" id="KW-0812">Transmembrane</keyword>
<sequence length="301" mass="32423">MTRYWIRLAVSIGVIFALLWWTDAAKVSEHLMSLHLGWIGISLLAVTGATLSMALRWQLTARALQIQFDYPFALREYYIAQLTNSVLPGGVTGDVARAFRTRHQADLLRASQSVLADRLLGQVAIICVLFVGFSVALMFPLAVDMSVLSWTVVLTLGCGLIAVVALSRFNTAVGRFVSFLLRLQSQTEFLLLGVVSSFCLIFGFYTSTRAVGADIPIESLVTVIPLILCAMIIPLSIGGWGWREGAAAALFPIIGLTSSEGLASSITYGAVVLVATLPVVFAVLWPRITGSHSSKGKASSQ</sequence>
<dbReference type="OrthoDB" id="9126302at2"/>
<evidence type="ECO:0008006" key="9">
    <source>
        <dbReference type="Google" id="ProtNLM"/>
    </source>
</evidence>
<dbReference type="Proteomes" id="UP000053690">
    <property type="component" value="Unassembled WGS sequence"/>
</dbReference>
<evidence type="ECO:0000256" key="3">
    <source>
        <dbReference type="ARBA" id="ARBA00022692"/>
    </source>
</evidence>